<evidence type="ECO:0000256" key="1">
    <source>
        <dbReference type="SAM" id="MobiDB-lite"/>
    </source>
</evidence>
<evidence type="ECO:0000259" key="2">
    <source>
        <dbReference type="Pfam" id="PF10382"/>
    </source>
</evidence>
<dbReference type="OrthoDB" id="6513042at2759"/>
<dbReference type="EMBL" id="KB292771">
    <property type="protein sequence ID" value="ELU16993.1"/>
    <property type="molecule type" value="Genomic_DNA"/>
</dbReference>
<reference evidence="4" key="3">
    <citation type="submission" date="2015-06" db="UniProtKB">
        <authorList>
            <consortium name="EnsemblMetazoa"/>
        </authorList>
    </citation>
    <scope>IDENTIFICATION</scope>
</reference>
<proteinExistence type="predicted"/>
<feature type="compositionally biased region" description="Low complexity" evidence="1">
    <location>
        <begin position="84"/>
        <end position="95"/>
    </location>
</feature>
<reference evidence="3 5" key="2">
    <citation type="journal article" date="2013" name="Nature">
        <title>Insights into bilaterian evolution from three spiralian genomes.</title>
        <authorList>
            <person name="Simakov O."/>
            <person name="Marletaz F."/>
            <person name="Cho S.J."/>
            <person name="Edsinger-Gonzales E."/>
            <person name="Havlak P."/>
            <person name="Hellsten U."/>
            <person name="Kuo D.H."/>
            <person name="Larsson T."/>
            <person name="Lv J."/>
            <person name="Arendt D."/>
            <person name="Savage R."/>
            <person name="Osoegawa K."/>
            <person name="de Jong P."/>
            <person name="Grimwood J."/>
            <person name="Chapman J.A."/>
            <person name="Shapiro H."/>
            <person name="Aerts A."/>
            <person name="Otillar R.P."/>
            <person name="Terry A.Y."/>
            <person name="Boore J.L."/>
            <person name="Grigoriev I.V."/>
            <person name="Lindberg D.R."/>
            <person name="Seaver E.C."/>
            <person name="Weisblat D.A."/>
            <person name="Putnam N.H."/>
            <person name="Rokhsar D.S."/>
        </authorList>
    </citation>
    <scope>NUCLEOTIDE SEQUENCE</scope>
    <source>
        <strain evidence="3 5">I ESC-2004</strain>
    </source>
</reference>
<protein>
    <recommendedName>
        <fullName evidence="2">5'-3' DNA helicase ZGRF1-like N-terminal domain-containing protein</fullName>
    </recommendedName>
</protein>
<dbReference type="HOGENOM" id="CLU_475876_0_0_1"/>
<dbReference type="STRING" id="283909.R7VDR5"/>
<dbReference type="EMBL" id="AMQN01004164">
    <property type="status" value="NOT_ANNOTATED_CDS"/>
    <property type="molecule type" value="Genomic_DNA"/>
</dbReference>
<sequence length="573" mass="63854">MEFAILYTHQKSKKAKTWIDGFLTLPRQGLKVKACILNMNRMFVSSFYTKQPTLNVGDEIETERYMLQIESVLKGGDSPPPPAEESVAPPEAAQPLRVGLKRKRPQKGFVAPRQMKPMAQVQAEMNDDDDDMYTSVSGNLMRPPPPPTSSPSPPPPPPPKQHNVSLFNTFDSPPLASDVPDSSPAYAPTIATPEPLVATAVTEEPKRDVQKRSMADIMKLVKQKKNEAVPDPVINQLLTDAKSDDLDVDVHDSHLGEISALDAVLCDSTLVTCELFTFVTFIPTLHNDAVLKCLDSNQFQTISRYPDIVRAMQNLEIEDFNEVQYQTNSIKTHEIVSKSEKSHIELESIATEDVNFDLECDFLSQDFSPISREIIRKRPQSVCGLANLQFSPELSVLYGHKLSPVLLSPELICESPLLECCHGSPDDRFSVSFDSQADAIDLQGFTKVVRNFELRKATEEEYVPVRPPSPAVPKLSDSLPHPKDLVNKKNKTSQPQNDDIYTLRGFKSSSTVMRQPPLRESPPAASNFVDLTQWPFMQTCPPEDDQRVPCSPSQSLYSTFDGITRGFPSFLPS</sequence>
<dbReference type="Proteomes" id="UP000014760">
    <property type="component" value="Unassembled WGS sequence"/>
</dbReference>
<feature type="compositionally biased region" description="Polar residues" evidence="1">
    <location>
        <begin position="162"/>
        <end position="171"/>
    </location>
</feature>
<reference evidence="5" key="1">
    <citation type="submission" date="2012-12" db="EMBL/GenBank/DDBJ databases">
        <authorList>
            <person name="Hellsten U."/>
            <person name="Grimwood J."/>
            <person name="Chapman J.A."/>
            <person name="Shapiro H."/>
            <person name="Aerts A."/>
            <person name="Otillar R.P."/>
            <person name="Terry A.Y."/>
            <person name="Boore J.L."/>
            <person name="Simakov O."/>
            <person name="Marletaz F."/>
            <person name="Cho S.-J."/>
            <person name="Edsinger-Gonzales E."/>
            <person name="Havlak P."/>
            <person name="Kuo D.-H."/>
            <person name="Larsson T."/>
            <person name="Lv J."/>
            <person name="Arendt D."/>
            <person name="Savage R."/>
            <person name="Osoegawa K."/>
            <person name="de Jong P."/>
            <person name="Lindberg D.R."/>
            <person name="Seaver E.C."/>
            <person name="Weisblat D.A."/>
            <person name="Putnam N.H."/>
            <person name="Grigoriev I.V."/>
            <person name="Rokhsar D.S."/>
        </authorList>
    </citation>
    <scope>NUCLEOTIDE SEQUENCE</scope>
    <source>
        <strain evidence="5">I ESC-2004</strain>
    </source>
</reference>
<organism evidence="3">
    <name type="scientific">Capitella teleta</name>
    <name type="common">Polychaete worm</name>
    <dbReference type="NCBI Taxonomy" id="283909"/>
    <lineage>
        <taxon>Eukaryota</taxon>
        <taxon>Metazoa</taxon>
        <taxon>Spiralia</taxon>
        <taxon>Lophotrochozoa</taxon>
        <taxon>Annelida</taxon>
        <taxon>Polychaeta</taxon>
        <taxon>Sedentaria</taxon>
        <taxon>Scolecida</taxon>
        <taxon>Capitellidae</taxon>
        <taxon>Capitella</taxon>
    </lineage>
</organism>
<feature type="compositionally biased region" description="Pro residues" evidence="1">
    <location>
        <begin position="142"/>
        <end position="160"/>
    </location>
</feature>
<dbReference type="InterPro" id="IPR018838">
    <property type="entry name" value="ZGRF1-like_N"/>
</dbReference>
<accession>R7VDR5</accession>
<dbReference type="EnsemblMetazoa" id="CapteT224118">
    <property type="protein sequence ID" value="CapteP224118"/>
    <property type="gene ID" value="CapteG224118"/>
</dbReference>
<dbReference type="AlphaFoldDB" id="R7VDR5"/>
<evidence type="ECO:0000313" key="4">
    <source>
        <dbReference type="EnsemblMetazoa" id="CapteP224118"/>
    </source>
</evidence>
<dbReference type="Pfam" id="PF10382">
    <property type="entry name" value="ZGRF1-like_N"/>
    <property type="match status" value="1"/>
</dbReference>
<feature type="region of interest" description="Disordered" evidence="1">
    <location>
        <begin position="464"/>
        <end position="506"/>
    </location>
</feature>
<evidence type="ECO:0000313" key="3">
    <source>
        <dbReference type="EMBL" id="ELU16993.1"/>
    </source>
</evidence>
<name>R7VDR5_CAPTE</name>
<feature type="domain" description="5'-3' DNA helicase ZGRF1-like N-terminal" evidence="2">
    <location>
        <begin position="2"/>
        <end position="74"/>
    </location>
</feature>
<keyword evidence="5" id="KW-1185">Reference proteome</keyword>
<feature type="region of interest" description="Disordered" evidence="1">
    <location>
        <begin position="73"/>
        <end position="191"/>
    </location>
</feature>
<gene>
    <name evidence="3" type="ORF">CAPTEDRAFT_224118</name>
</gene>
<evidence type="ECO:0000313" key="5">
    <source>
        <dbReference type="Proteomes" id="UP000014760"/>
    </source>
</evidence>